<evidence type="ECO:0000256" key="1">
    <source>
        <dbReference type="ARBA" id="ARBA00022490"/>
    </source>
</evidence>
<dbReference type="InterPro" id="IPR008000">
    <property type="entry name" value="Rham/fucose_mutarotase"/>
</dbReference>
<sequence length="104" mass="12407">MKQIAFKMKLHKGFEEEYKQRHNEIGPELRELLHSKGITDYHIFLDEATGDLFGTLKIEDERKLEELPHHPVMQHWWSFMKDIMETAEDNSPVSIPLQQVFYLP</sequence>
<keyword evidence="2 6" id="KW-0413">Isomerase</keyword>
<dbReference type="InterPro" id="IPR011008">
    <property type="entry name" value="Dimeric_a/b-barrel"/>
</dbReference>
<dbReference type="PANTHER" id="PTHR34389:SF2">
    <property type="entry name" value="L-RHAMNOSE MUTAROTASE"/>
    <property type="match status" value="1"/>
</dbReference>
<keyword evidence="3" id="KW-0119">Carbohydrate metabolism</keyword>
<dbReference type="EC" id="5.1.3.32" evidence="5"/>
<keyword evidence="4" id="KW-0684">Rhamnose metabolism</keyword>
<dbReference type="Pfam" id="PF05336">
    <property type="entry name" value="rhaM"/>
    <property type="match status" value="1"/>
</dbReference>
<protein>
    <recommendedName>
        <fullName evidence="5">L-rhamnose mutarotase</fullName>
        <ecNumber evidence="5">5.1.3.32</ecNumber>
    </recommendedName>
</protein>
<evidence type="ECO:0000256" key="4">
    <source>
        <dbReference type="ARBA" id="ARBA00023308"/>
    </source>
</evidence>
<dbReference type="GO" id="GO:0062192">
    <property type="term" value="F:L-rhamnose mutarotase activity"/>
    <property type="evidence" value="ECO:0007669"/>
    <property type="project" value="UniProtKB-UniRule"/>
</dbReference>
<reference evidence="6 7" key="1">
    <citation type="submission" date="2019-05" db="EMBL/GenBank/DDBJ databases">
        <title>Panacibacter sp. strain 17mud1-8 Genome sequencing and assembly.</title>
        <authorList>
            <person name="Chhetri G."/>
        </authorList>
    </citation>
    <scope>NUCLEOTIDE SEQUENCE [LARGE SCALE GENOMIC DNA]</scope>
    <source>
        <strain evidence="6 7">17mud1-8</strain>
    </source>
</reference>
<dbReference type="InterPro" id="IPR013448">
    <property type="entry name" value="L-rhamnose_mutarotase"/>
</dbReference>
<evidence type="ECO:0000256" key="2">
    <source>
        <dbReference type="ARBA" id="ARBA00023235"/>
    </source>
</evidence>
<evidence type="ECO:0000256" key="3">
    <source>
        <dbReference type="ARBA" id="ARBA00023277"/>
    </source>
</evidence>
<comment type="caution">
    <text evidence="6">The sequence shown here is derived from an EMBL/GenBank/DDBJ whole genome shotgun (WGS) entry which is preliminary data.</text>
</comment>
<dbReference type="GO" id="GO:0019301">
    <property type="term" value="P:rhamnose catabolic process"/>
    <property type="evidence" value="ECO:0007669"/>
    <property type="project" value="UniProtKB-UniRule"/>
</dbReference>
<dbReference type="RefSeq" id="WP_137260079.1">
    <property type="nucleotide sequence ID" value="NZ_SZQL01000001.1"/>
</dbReference>
<dbReference type="GO" id="GO:0005737">
    <property type="term" value="C:cytoplasm"/>
    <property type="evidence" value="ECO:0007669"/>
    <property type="project" value="InterPro"/>
</dbReference>
<dbReference type="SUPFAM" id="SSF54909">
    <property type="entry name" value="Dimeric alpha+beta barrel"/>
    <property type="match status" value="1"/>
</dbReference>
<gene>
    <name evidence="6" type="primary">rhaM</name>
    <name evidence="6" type="ORF">FC093_02135</name>
</gene>
<dbReference type="NCBIfam" id="TIGR02625">
    <property type="entry name" value="YiiL_rotase"/>
    <property type="match status" value="1"/>
</dbReference>
<dbReference type="Proteomes" id="UP000305848">
    <property type="component" value="Unassembled WGS sequence"/>
</dbReference>
<name>A0A4U3LAV0_9BACT</name>
<keyword evidence="1" id="KW-0963">Cytoplasm</keyword>
<evidence type="ECO:0000256" key="5">
    <source>
        <dbReference type="NCBIfam" id="TIGR02625"/>
    </source>
</evidence>
<keyword evidence="7" id="KW-1185">Reference proteome</keyword>
<dbReference type="OrthoDB" id="9799608at2"/>
<dbReference type="PANTHER" id="PTHR34389">
    <property type="entry name" value="L-RHAMNOSE MUTAROTASE"/>
    <property type="match status" value="1"/>
</dbReference>
<dbReference type="EMBL" id="SZQL01000001">
    <property type="protein sequence ID" value="TKK71839.1"/>
    <property type="molecule type" value="Genomic_DNA"/>
</dbReference>
<evidence type="ECO:0000313" key="7">
    <source>
        <dbReference type="Proteomes" id="UP000305848"/>
    </source>
</evidence>
<organism evidence="6 7">
    <name type="scientific">Ilyomonas limi</name>
    <dbReference type="NCBI Taxonomy" id="2575867"/>
    <lineage>
        <taxon>Bacteria</taxon>
        <taxon>Pseudomonadati</taxon>
        <taxon>Bacteroidota</taxon>
        <taxon>Chitinophagia</taxon>
        <taxon>Chitinophagales</taxon>
        <taxon>Chitinophagaceae</taxon>
        <taxon>Ilyomonas</taxon>
    </lineage>
</organism>
<accession>A0A4U3LAV0</accession>
<proteinExistence type="inferred from homology"/>
<dbReference type="AlphaFoldDB" id="A0A4U3LAV0"/>
<evidence type="ECO:0000313" key="6">
    <source>
        <dbReference type="EMBL" id="TKK71839.1"/>
    </source>
</evidence>
<dbReference type="HAMAP" id="MF_01663">
    <property type="entry name" value="L_rham_rotase"/>
    <property type="match status" value="1"/>
</dbReference>
<dbReference type="Gene3D" id="3.30.70.100">
    <property type="match status" value="1"/>
</dbReference>